<reference evidence="5" key="1">
    <citation type="submission" date="2017-04" db="EMBL/GenBank/DDBJ databases">
        <title>Function of individual gut microbiota members based on whole genome sequencing of pure cultures obtained from chicken caecum.</title>
        <authorList>
            <person name="Medvecky M."/>
            <person name="Cejkova D."/>
            <person name="Polansky O."/>
            <person name="Karasova D."/>
            <person name="Kubasova T."/>
            <person name="Cizek A."/>
            <person name="Rychlik I."/>
        </authorList>
    </citation>
    <scope>NUCLEOTIDE SEQUENCE [LARGE SCALE GENOMIC DNA]</scope>
    <source>
        <strain evidence="5">An42</strain>
    </source>
</reference>
<evidence type="ECO:0000259" key="1">
    <source>
        <dbReference type="Pfam" id="PF00534"/>
    </source>
</evidence>
<dbReference type="Gene3D" id="3.40.50.2000">
    <property type="entry name" value="Glycogen Phosphorylase B"/>
    <property type="match status" value="2"/>
</dbReference>
<reference evidence="4" key="2">
    <citation type="journal article" date="2018" name="BMC Genomics">
        <title>Whole genome sequencing and function prediction of 133 gut anaerobes isolated from chicken caecum in pure cultures.</title>
        <authorList>
            <person name="Medvecky M."/>
            <person name="Cejkova D."/>
            <person name="Polansky O."/>
            <person name="Karasova D."/>
            <person name="Kubasova T."/>
            <person name="Cizek A."/>
            <person name="Rychlik I."/>
        </authorList>
    </citation>
    <scope>NUCLEOTIDE SEQUENCE</scope>
    <source>
        <strain evidence="4">An42</strain>
    </source>
</reference>
<dbReference type="EMBL" id="NFIJ01000002">
    <property type="protein sequence ID" value="OUO06739.1"/>
    <property type="molecule type" value="Genomic_DNA"/>
</dbReference>
<dbReference type="Pfam" id="PF13439">
    <property type="entry name" value="Glyco_transf_4"/>
    <property type="match status" value="1"/>
</dbReference>
<protein>
    <submittedName>
        <fullName evidence="3">Glycosyltransferase family 4 protein</fullName>
    </submittedName>
</protein>
<evidence type="ECO:0000259" key="2">
    <source>
        <dbReference type="Pfam" id="PF13439"/>
    </source>
</evidence>
<dbReference type="RefSeq" id="WP_008150477.1">
    <property type="nucleotide sequence ID" value="NZ_CAJLBM010000049.1"/>
</dbReference>
<comment type="caution">
    <text evidence="4">The sequence shown here is derived from an EMBL/GenBank/DDBJ whole genome shotgun (WGS) entry which is preliminary data.</text>
</comment>
<feature type="domain" description="Glycosyltransferase subfamily 4-like N-terminal" evidence="2">
    <location>
        <begin position="48"/>
        <end position="161"/>
    </location>
</feature>
<dbReference type="SUPFAM" id="SSF53756">
    <property type="entry name" value="UDP-Glycosyltransferase/glycogen phosphorylase"/>
    <property type="match status" value="1"/>
</dbReference>
<name>A0A9Q5X985_9BACT</name>
<dbReference type="EMBL" id="JAQPYX010000085">
    <property type="protein sequence ID" value="MDC7149867.1"/>
    <property type="molecule type" value="Genomic_DNA"/>
</dbReference>
<dbReference type="AlphaFoldDB" id="A0A9Q5X985"/>
<sequence length="353" mass="41165">MTKKIILINNAYPSPQMPNSGTYAESIKLALESGGFHVDTVVLRPSGSGLKKIKDYITFYSRLLLAPLKQYDVLYINHYTFLLPLFIRIPFQKNKIIYHWHGEELIHNTWLFKFIRSLMKKTFKSTDIHISPSHYYGSIIAKQLKIDPKKILISPSGGVDTDLFSPIYHKQKGEVLHIGFPSSLTEHKGVDYLLKLIQDIPKLQLQLKKEIYIHYINYGDKENKWKKLFYKNPVNLVEYEPYKKNEMYKFYRNIDICLMFSKRESLGLVVLEAMACNVPVIARNTTSMTELILPGINGELIPFLPNIKEIEDKIIMIYQHINQYTPAKFVCENYSKNIVSSFYKRLLTNKEII</sequence>
<dbReference type="GO" id="GO:0016757">
    <property type="term" value="F:glycosyltransferase activity"/>
    <property type="evidence" value="ECO:0007669"/>
    <property type="project" value="InterPro"/>
</dbReference>
<reference evidence="3" key="3">
    <citation type="submission" date="2023-01" db="EMBL/GenBank/DDBJ databases">
        <title>Exploring GABA producing Bacteroides strains toward improving mental health.</title>
        <authorList>
            <person name="Yousuf B."/>
            <person name="Bouhlel N.E."/>
            <person name="Mottawea W."/>
            <person name="Hammami R."/>
        </authorList>
    </citation>
    <scope>NUCLEOTIDE SEQUENCE</scope>
    <source>
        <strain evidence="3">UO.H1047</strain>
    </source>
</reference>
<accession>A0A9Q5X985</accession>
<evidence type="ECO:0000313" key="5">
    <source>
        <dbReference type="Proteomes" id="UP000195975"/>
    </source>
</evidence>
<dbReference type="Pfam" id="PF00534">
    <property type="entry name" value="Glycos_transf_1"/>
    <property type="match status" value="1"/>
</dbReference>
<organism evidence="4 5">
    <name type="scientific">Parabacteroides johnsonii</name>
    <dbReference type="NCBI Taxonomy" id="387661"/>
    <lineage>
        <taxon>Bacteria</taxon>
        <taxon>Pseudomonadati</taxon>
        <taxon>Bacteroidota</taxon>
        <taxon>Bacteroidia</taxon>
        <taxon>Bacteroidales</taxon>
        <taxon>Tannerellaceae</taxon>
        <taxon>Parabacteroides</taxon>
    </lineage>
</organism>
<evidence type="ECO:0000313" key="3">
    <source>
        <dbReference type="EMBL" id="MDC7149867.1"/>
    </source>
</evidence>
<dbReference type="PANTHER" id="PTHR12526">
    <property type="entry name" value="GLYCOSYLTRANSFERASE"/>
    <property type="match status" value="1"/>
</dbReference>
<gene>
    <name evidence="4" type="ORF">B5F96_03355</name>
    <name evidence="3" type="ORF">PQG89_10575</name>
</gene>
<feature type="domain" description="Glycosyl transferase family 1" evidence="1">
    <location>
        <begin position="178"/>
        <end position="317"/>
    </location>
</feature>
<dbReference type="InterPro" id="IPR028098">
    <property type="entry name" value="Glyco_trans_4-like_N"/>
</dbReference>
<dbReference type="Proteomes" id="UP000195975">
    <property type="component" value="Unassembled WGS sequence"/>
</dbReference>
<dbReference type="CDD" id="cd03801">
    <property type="entry name" value="GT4_PimA-like"/>
    <property type="match status" value="1"/>
</dbReference>
<evidence type="ECO:0000313" key="4">
    <source>
        <dbReference type="EMBL" id="OUO06739.1"/>
    </source>
</evidence>
<dbReference type="GeneID" id="93408459"/>
<dbReference type="Proteomes" id="UP001213646">
    <property type="component" value="Unassembled WGS sequence"/>
</dbReference>
<proteinExistence type="predicted"/>
<dbReference type="InterPro" id="IPR001296">
    <property type="entry name" value="Glyco_trans_1"/>
</dbReference>